<dbReference type="InterPro" id="IPR053167">
    <property type="entry name" value="Spore_coat_component"/>
</dbReference>
<evidence type="ECO:0000259" key="2">
    <source>
        <dbReference type="Pfam" id="PF05229"/>
    </source>
</evidence>
<accession>A0AAJ1U2W7</accession>
<evidence type="ECO:0000313" key="4">
    <source>
        <dbReference type="Proteomes" id="UP001227162"/>
    </source>
</evidence>
<dbReference type="PANTHER" id="PTHR37089">
    <property type="entry name" value="PROTEIN U-RELATED"/>
    <property type="match status" value="1"/>
</dbReference>
<gene>
    <name evidence="3" type="ORF">NOI20_01080</name>
</gene>
<keyword evidence="1" id="KW-0732">Signal</keyword>
<organism evidence="3 4">
    <name type="scientific">Rhodalgimonas zhirmunskyi</name>
    <dbReference type="NCBI Taxonomy" id="2964767"/>
    <lineage>
        <taxon>Bacteria</taxon>
        <taxon>Pseudomonadati</taxon>
        <taxon>Pseudomonadota</taxon>
        <taxon>Alphaproteobacteria</taxon>
        <taxon>Rhodobacterales</taxon>
        <taxon>Roseobacteraceae</taxon>
        <taxon>Rhodalgimonas</taxon>
    </lineage>
</organism>
<keyword evidence="4" id="KW-1185">Reference proteome</keyword>
<feature type="chain" id="PRO_5042569319" evidence="1">
    <location>
        <begin position="35"/>
        <end position="322"/>
    </location>
</feature>
<dbReference type="Pfam" id="PF05229">
    <property type="entry name" value="SCPU"/>
    <property type="match status" value="2"/>
</dbReference>
<feature type="domain" description="Spore coat protein U/FanG" evidence="2">
    <location>
        <begin position="25"/>
        <end position="161"/>
    </location>
</feature>
<feature type="signal peptide" evidence="1">
    <location>
        <begin position="1"/>
        <end position="34"/>
    </location>
</feature>
<feature type="domain" description="Spore coat protein U/FanG" evidence="2">
    <location>
        <begin position="189"/>
        <end position="319"/>
    </location>
</feature>
<evidence type="ECO:0000313" key="3">
    <source>
        <dbReference type="EMBL" id="MDQ2092701.1"/>
    </source>
</evidence>
<protein>
    <submittedName>
        <fullName evidence="3">Spore coat U domain-containing protein</fullName>
    </submittedName>
</protein>
<reference evidence="3" key="2">
    <citation type="submission" date="2023-04" db="EMBL/GenBank/DDBJ databases">
        <title>'Rhodoalgimonas zhirmunskyi' gen. nov., isolated from a red alga.</title>
        <authorList>
            <person name="Nedashkovskaya O.I."/>
            <person name="Otstavnykh N.Y."/>
            <person name="Bystritskaya E.P."/>
            <person name="Balabanova L.A."/>
            <person name="Isaeva M.P."/>
        </authorList>
    </citation>
    <scope>NUCLEOTIDE SEQUENCE</scope>
    <source>
        <strain evidence="3">10Alg 79</strain>
    </source>
</reference>
<dbReference type="EMBL" id="JANFFA010000001">
    <property type="protein sequence ID" value="MDQ2092701.1"/>
    <property type="molecule type" value="Genomic_DNA"/>
</dbReference>
<dbReference type="AlphaFoldDB" id="A0AAJ1U2W7"/>
<evidence type="ECO:0000256" key="1">
    <source>
        <dbReference type="SAM" id="SignalP"/>
    </source>
</evidence>
<dbReference type="InterPro" id="IPR007893">
    <property type="entry name" value="Spore_coat_U/FanG"/>
</dbReference>
<dbReference type="SMART" id="SM00972">
    <property type="entry name" value="SCPU"/>
    <property type="match status" value="2"/>
</dbReference>
<sequence>MPVIPAAFFARLRFLLAGLTLALMATLAPTPAQAATCEASMSDIAFGPVALRAGSTNRSSGTLTITCSSSLVDVLVGVCVRFGPGDGGAAAGNAPRYLRNGAGGVVAYQLRRGGFGAGYGTLNTAYLTVPLLLGQGQVSIPIYGEVLGASPGAPTGTYESLFSGTADISISTGVLSCDLLGTTRAVPDFRVSAEIVPSCELSVGSLDFGRIRGLGLGPVDGTGAIDVRCTEGTGYSVSLGMGQGPAVSGPTQRQMRNGGSLLSYGLYRDAGYSLPWGDTAGSRASATGDGNTQRFTVYGRIHQGQDTRIGTYTDNVVVTVNY</sequence>
<dbReference type="RefSeq" id="WP_317624320.1">
    <property type="nucleotide sequence ID" value="NZ_JANFFA010000001.1"/>
</dbReference>
<proteinExistence type="predicted"/>
<comment type="caution">
    <text evidence="3">The sequence shown here is derived from an EMBL/GenBank/DDBJ whole genome shotgun (WGS) entry which is preliminary data.</text>
</comment>
<dbReference type="Proteomes" id="UP001227162">
    <property type="component" value="Unassembled WGS sequence"/>
</dbReference>
<name>A0AAJ1U2W7_9RHOB</name>
<reference evidence="3" key="1">
    <citation type="submission" date="2022-07" db="EMBL/GenBank/DDBJ databases">
        <authorList>
            <person name="Otstavnykh N."/>
            <person name="Isaeva M."/>
            <person name="Bystritskaya E."/>
        </authorList>
    </citation>
    <scope>NUCLEOTIDE SEQUENCE</scope>
    <source>
        <strain evidence="3">10Alg 79</strain>
    </source>
</reference>